<dbReference type="Proteomes" id="UP001597180">
    <property type="component" value="Unassembled WGS sequence"/>
</dbReference>
<feature type="signal peptide" evidence="2">
    <location>
        <begin position="1"/>
        <end position="22"/>
    </location>
</feature>
<dbReference type="Pfam" id="PF07833">
    <property type="entry name" value="Cu_amine_oxidN1"/>
    <property type="match status" value="1"/>
</dbReference>
<evidence type="ECO:0000256" key="2">
    <source>
        <dbReference type="SAM" id="SignalP"/>
    </source>
</evidence>
<evidence type="ECO:0000313" key="5">
    <source>
        <dbReference type="Proteomes" id="UP001597180"/>
    </source>
</evidence>
<gene>
    <name evidence="4" type="ORF">ACFQ4B_36160</name>
</gene>
<dbReference type="InterPro" id="IPR012854">
    <property type="entry name" value="Cu_amine_oxidase-like_N"/>
</dbReference>
<organism evidence="4 5">
    <name type="scientific">Paenibacillus vulneris</name>
    <dbReference type="NCBI Taxonomy" id="1133364"/>
    <lineage>
        <taxon>Bacteria</taxon>
        <taxon>Bacillati</taxon>
        <taxon>Bacillota</taxon>
        <taxon>Bacilli</taxon>
        <taxon>Bacillales</taxon>
        <taxon>Paenibacillaceae</taxon>
        <taxon>Paenibacillus</taxon>
    </lineage>
</organism>
<evidence type="ECO:0000259" key="3">
    <source>
        <dbReference type="Pfam" id="PF07833"/>
    </source>
</evidence>
<dbReference type="RefSeq" id="WP_345585060.1">
    <property type="nucleotide sequence ID" value="NZ_BAABJG010000002.1"/>
</dbReference>
<reference evidence="5" key="1">
    <citation type="journal article" date="2019" name="Int. J. Syst. Evol. Microbiol.">
        <title>The Global Catalogue of Microorganisms (GCM) 10K type strain sequencing project: providing services to taxonomists for standard genome sequencing and annotation.</title>
        <authorList>
            <consortium name="The Broad Institute Genomics Platform"/>
            <consortium name="The Broad Institute Genome Sequencing Center for Infectious Disease"/>
            <person name="Wu L."/>
            <person name="Ma J."/>
        </authorList>
    </citation>
    <scope>NUCLEOTIDE SEQUENCE [LARGE SCALE GENOMIC DNA]</scope>
    <source>
        <strain evidence="5">CCUG 53270</strain>
    </source>
</reference>
<protein>
    <submittedName>
        <fullName evidence="4">Stalk domain-containing protein</fullName>
    </submittedName>
</protein>
<feature type="domain" description="Copper amine oxidase-like N-terminal" evidence="3">
    <location>
        <begin position="38"/>
        <end position="88"/>
    </location>
</feature>
<evidence type="ECO:0000256" key="1">
    <source>
        <dbReference type="SAM" id="MobiDB-lite"/>
    </source>
</evidence>
<feature type="chain" id="PRO_5047305238" evidence="2">
    <location>
        <begin position="23"/>
        <end position="268"/>
    </location>
</feature>
<keyword evidence="2" id="KW-0732">Signal</keyword>
<proteinExistence type="predicted"/>
<comment type="caution">
    <text evidence="4">The sequence shown here is derived from an EMBL/GenBank/DDBJ whole genome shotgun (WGS) entry which is preliminary data.</text>
</comment>
<name>A0ABW3V0F7_9BACL</name>
<sequence>MKKYIIGALIGSVLTISATAGAAAVKQYILTDASYPIVVNGKEYKDAAAPILNYEGSTYVPLAKLGDLTGVNYTWNDQAKRVEILTSGEPVADGDMPLKEEVVYEHDKHPEATDSVTGATPSGGTLTPDTKVVDPHGLVKENGETVFYAYDRDGNFKGRFTDSDDAELTIALIEKRPVLPPKTSEGWIGLDILCKIFNDADIKYEGNDLILKTSPSVTKQVEYLRLTLPDGWRNNDSGEGTAGSIKIKRHNKYTYFNIEDLQKAGIIK</sequence>
<evidence type="ECO:0000313" key="4">
    <source>
        <dbReference type="EMBL" id="MFD1225526.1"/>
    </source>
</evidence>
<keyword evidence="5" id="KW-1185">Reference proteome</keyword>
<feature type="compositionally biased region" description="Polar residues" evidence="1">
    <location>
        <begin position="114"/>
        <end position="128"/>
    </location>
</feature>
<feature type="region of interest" description="Disordered" evidence="1">
    <location>
        <begin position="109"/>
        <end position="132"/>
    </location>
</feature>
<dbReference type="EMBL" id="JBHTLU010000065">
    <property type="protein sequence ID" value="MFD1225526.1"/>
    <property type="molecule type" value="Genomic_DNA"/>
</dbReference>
<accession>A0ABW3V0F7</accession>